<organism evidence="1 2">
    <name type="scientific">Paraglomus brasilianum</name>
    <dbReference type="NCBI Taxonomy" id="144538"/>
    <lineage>
        <taxon>Eukaryota</taxon>
        <taxon>Fungi</taxon>
        <taxon>Fungi incertae sedis</taxon>
        <taxon>Mucoromycota</taxon>
        <taxon>Glomeromycotina</taxon>
        <taxon>Glomeromycetes</taxon>
        <taxon>Paraglomerales</taxon>
        <taxon>Paraglomeraceae</taxon>
        <taxon>Paraglomus</taxon>
    </lineage>
</organism>
<protein>
    <submittedName>
        <fullName evidence="1">7390_t:CDS:1</fullName>
    </submittedName>
</protein>
<sequence length="83" mass="9987">MSRSLDHASHKLSKPIRIDPDEELQIVLSMLYYQPTGYHSNPRKLYNAIRDKGYNFPYKKVREWLHNQNEWQKYAPSPKDTPR</sequence>
<gene>
    <name evidence="1" type="ORF">PBRASI_LOCUS9340</name>
</gene>
<accession>A0A9N9DEZ0</accession>
<proteinExistence type="predicted"/>
<dbReference type="EMBL" id="CAJVPI010001983">
    <property type="protein sequence ID" value="CAG8632663.1"/>
    <property type="molecule type" value="Genomic_DNA"/>
</dbReference>
<evidence type="ECO:0000313" key="1">
    <source>
        <dbReference type="EMBL" id="CAG8632663.1"/>
    </source>
</evidence>
<dbReference type="Proteomes" id="UP000789739">
    <property type="component" value="Unassembled WGS sequence"/>
</dbReference>
<keyword evidence="2" id="KW-1185">Reference proteome</keyword>
<evidence type="ECO:0000313" key="2">
    <source>
        <dbReference type="Proteomes" id="UP000789739"/>
    </source>
</evidence>
<name>A0A9N9DEZ0_9GLOM</name>
<feature type="non-terminal residue" evidence="1">
    <location>
        <position position="83"/>
    </location>
</feature>
<reference evidence="1" key="1">
    <citation type="submission" date="2021-06" db="EMBL/GenBank/DDBJ databases">
        <authorList>
            <person name="Kallberg Y."/>
            <person name="Tangrot J."/>
            <person name="Rosling A."/>
        </authorList>
    </citation>
    <scope>NUCLEOTIDE SEQUENCE</scope>
    <source>
        <strain evidence="1">BR232B</strain>
    </source>
</reference>
<comment type="caution">
    <text evidence="1">The sequence shown here is derived from an EMBL/GenBank/DDBJ whole genome shotgun (WGS) entry which is preliminary data.</text>
</comment>
<dbReference type="AlphaFoldDB" id="A0A9N9DEZ0"/>